<name>A0ABU5VK01_9PSED</name>
<dbReference type="InterPro" id="IPR010394">
    <property type="entry name" value="5-nucleotidase"/>
</dbReference>
<keyword evidence="2" id="KW-1185">Reference proteome</keyword>
<evidence type="ECO:0000313" key="2">
    <source>
        <dbReference type="Proteomes" id="UP001302573"/>
    </source>
</evidence>
<accession>A0ABU5VK01</accession>
<gene>
    <name evidence="1" type="ORF">VA602_18395</name>
</gene>
<dbReference type="PANTHER" id="PTHR31367:SF5">
    <property type="entry name" value="CYTOSOLIC 5'-NUCLEOTIDASE 1A"/>
    <property type="match status" value="1"/>
</dbReference>
<dbReference type="EMBL" id="JAYFUI010000186">
    <property type="protein sequence ID" value="MEA5673292.1"/>
    <property type="molecule type" value="Genomic_DNA"/>
</dbReference>
<comment type="caution">
    <text evidence="1">The sequence shown here is derived from an EMBL/GenBank/DDBJ whole genome shotgun (WGS) entry which is preliminary data.</text>
</comment>
<dbReference type="PANTHER" id="PTHR31367">
    <property type="entry name" value="CYTOSOLIC 5'-NUCLEOTIDASE 1 FAMILY MEMBER"/>
    <property type="match status" value="1"/>
</dbReference>
<evidence type="ECO:0000313" key="1">
    <source>
        <dbReference type="EMBL" id="MEA5673292.1"/>
    </source>
</evidence>
<protein>
    <submittedName>
        <fullName evidence="1">5'-nucleotidase</fullName>
    </submittedName>
</protein>
<reference evidence="1 2" key="1">
    <citation type="submission" date="2023-12" db="EMBL/GenBank/DDBJ databases">
        <title>Pseudomonas machongensis sp. nov., isolated from wilted pepper plants (Capsicum annuum).</title>
        <authorList>
            <person name="Qiu M."/>
            <person name="Li Y."/>
            <person name="Liu Q."/>
            <person name="Zhang X."/>
            <person name="Huang Y."/>
            <person name="Guo R."/>
            <person name="Hu M."/>
            <person name="Zhou J."/>
            <person name="Zhou X."/>
        </authorList>
    </citation>
    <scope>NUCLEOTIDE SEQUENCE [LARGE SCALE GENOMIC DNA]</scope>
    <source>
        <strain evidence="1 2">MH2</strain>
    </source>
</reference>
<dbReference type="Proteomes" id="UP001302573">
    <property type="component" value="Unassembled WGS sequence"/>
</dbReference>
<dbReference type="RefSeq" id="WP_153772770.1">
    <property type="nucleotide sequence ID" value="NZ_JAYFUI010000186.1"/>
</dbReference>
<dbReference type="Pfam" id="PF06189">
    <property type="entry name" value="5-nucleotidase"/>
    <property type="match status" value="1"/>
</dbReference>
<proteinExistence type="predicted"/>
<sequence length="335" mass="37546">MPYPIEQKLVVGVASSALFDLAESDDIYQSEGVEAYRQHHEANLDNPFPRGVAFPFIRRFLSINKAFPGQLPVEVVLLSRNSPETGLRVFRSITHYGLDITRAAFMSGRSPYEYIPAFNASLFLSANEEDVQRAIDADYPAGLVLPTRIYDDEIDTELRVAFDFDGVIADDEAETVYKQHNNLHDFQAHEFARKAIPHQPGPLADLYRKLSHIRTLEDQKLAQDPDYKRILRIAIVTARNAPSHERVVTTLKDWGVSPDESFFLGGMEKDRVLSILKPHMFFDDQRSHLSSAAGNLPMVHVPFGVANRNVAKPPAQMEVMTQGIGEATGEQATGR</sequence>
<organism evidence="1 2">
    <name type="scientific">Pseudomonas machongensis</name>
    <dbReference type="NCBI Taxonomy" id="3110229"/>
    <lineage>
        <taxon>Bacteria</taxon>
        <taxon>Pseudomonadati</taxon>
        <taxon>Pseudomonadota</taxon>
        <taxon>Gammaproteobacteria</taxon>
        <taxon>Pseudomonadales</taxon>
        <taxon>Pseudomonadaceae</taxon>
        <taxon>Pseudomonas</taxon>
    </lineage>
</organism>